<feature type="non-terminal residue" evidence="2">
    <location>
        <position position="56"/>
    </location>
</feature>
<comment type="caution">
    <text evidence="2">The sequence shown here is derived from an EMBL/GenBank/DDBJ whole genome shotgun (WGS) entry which is preliminary data.</text>
</comment>
<name>A0ABS3VS91_MICEH</name>
<sequence>MTYPPPTGDPSSPAPIGQPAGPPPDPTMPYGGAPVSGQPGGDAYPGYGQPAANPYA</sequence>
<feature type="compositionally biased region" description="Low complexity" evidence="1">
    <location>
        <begin position="9"/>
        <end position="19"/>
    </location>
</feature>
<feature type="region of interest" description="Disordered" evidence="1">
    <location>
        <begin position="1"/>
        <end position="56"/>
    </location>
</feature>
<proteinExistence type="predicted"/>
<keyword evidence="3" id="KW-1185">Reference proteome</keyword>
<protein>
    <recommendedName>
        <fullName evidence="4">RDD family protein</fullName>
    </recommendedName>
</protein>
<dbReference type="Proteomes" id="UP000823521">
    <property type="component" value="Unassembled WGS sequence"/>
</dbReference>
<evidence type="ECO:0000313" key="3">
    <source>
        <dbReference type="Proteomes" id="UP000823521"/>
    </source>
</evidence>
<evidence type="ECO:0008006" key="4">
    <source>
        <dbReference type="Google" id="ProtNLM"/>
    </source>
</evidence>
<accession>A0ABS3VS91</accession>
<gene>
    <name evidence="2" type="ORF">GSF22_15475</name>
</gene>
<evidence type="ECO:0000256" key="1">
    <source>
        <dbReference type="SAM" id="MobiDB-lite"/>
    </source>
</evidence>
<organism evidence="2 3">
    <name type="scientific">Micromonospora echinofusca</name>
    <dbReference type="NCBI Taxonomy" id="47858"/>
    <lineage>
        <taxon>Bacteria</taxon>
        <taxon>Bacillati</taxon>
        <taxon>Actinomycetota</taxon>
        <taxon>Actinomycetes</taxon>
        <taxon>Micromonosporales</taxon>
        <taxon>Micromonosporaceae</taxon>
        <taxon>Micromonospora</taxon>
    </lineage>
</organism>
<dbReference type="EMBL" id="WVUH01000120">
    <property type="protein sequence ID" value="MBO4207399.1"/>
    <property type="molecule type" value="Genomic_DNA"/>
</dbReference>
<reference evidence="2 3" key="1">
    <citation type="submission" date="2019-12" db="EMBL/GenBank/DDBJ databases">
        <title>Whole genome sequencing of endophytic Actinobacterium Micromonospora sp. MPMI6T.</title>
        <authorList>
            <person name="Evv R."/>
            <person name="Podile A.R."/>
        </authorList>
    </citation>
    <scope>NUCLEOTIDE SEQUENCE [LARGE SCALE GENOMIC DNA]</scope>
    <source>
        <strain evidence="2 3">MPMI6</strain>
    </source>
</reference>
<evidence type="ECO:0000313" key="2">
    <source>
        <dbReference type="EMBL" id="MBO4207399.1"/>
    </source>
</evidence>